<keyword evidence="2" id="KW-1185">Reference proteome</keyword>
<dbReference type="RefSeq" id="XP_066654708.1">
    <property type="nucleotide sequence ID" value="XM_066798246.1"/>
</dbReference>
<organism evidence="1 2">
    <name type="scientific">Phyllosticta citribraziliensis</name>
    <dbReference type="NCBI Taxonomy" id="989973"/>
    <lineage>
        <taxon>Eukaryota</taxon>
        <taxon>Fungi</taxon>
        <taxon>Dikarya</taxon>
        <taxon>Ascomycota</taxon>
        <taxon>Pezizomycotina</taxon>
        <taxon>Dothideomycetes</taxon>
        <taxon>Dothideomycetes incertae sedis</taxon>
        <taxon>Botryosphaeriales</taxon>
        <taxon>Phyllostictaceae</taxon>
        <taxon>Phyllosticta</taxon>
    </lineage>
</organism>
<dbReference type="Proteomes" id="UP001360953">
    <property type="component" value="Unassembled WGS sequence"/>
</dbReference>
<reference evidence="1 2" key="1">
    <citation type="submission" date="2024-04" db="EMBL/GenBank/DDBJ databases">
        <title>Phyllosticta paracitricarpa is synonymous to the EU quarantine fungus P. citricarpa based on phylogenomic analyses.</title>
        <authorList>
            <consortium name="Lawrence Berkeley National Laboratory"/>
            <person name="Van ingen-buijs V.A."/>
            <person name="Van westerhoven A.C."/>
            <person name="Haridas S."/>
            <person name="Skiadas P."/>
            <person name="Martin F."/>
            <person name="Groenewald J.Z."/>
            <person name="Crous P.W."/>
            <person name="Seidl M.F."/>
        </authorList>
    </citation>
    <scope>NUCLEOTIDE SEQUENCE [LARGE SCALE GENOMIC DNA]</scope>
    <source>
        <strain evidence="1 2">CPC 17464</strain>
    </source>
</reference>
<protein>
    <submittedName>
        <fullName evidence="1">Alpha/beta hydrolase family-domain-containing protein</fullName>
    </submittedName>
</protein>
<evidence type="ECO:0000313" key="2">
    <source>
        <dbReference type="Proteomes" id="UP001360953"/>
    </source>
</evidence>
<keyword evidence="1" id="KW-0378">Hydrolase</keyword>
<name>A0ABR1LM84_9PEZI</name>
<comment type="caution">
    <text evidence="1">The sequence shown here is derived from an EMBL/GenBank/DDBJ whole genome shotgun (WGS) entry which is preliminary data.</text>
</comment>
<dbReference type="SUPFAM" id="SSF53474">
    <property type="entry name" value="alpha/beta-Hydrolases"/>
    <property type="match status" value="1"/>
</dbReference>
<dbReference type="Gene3D" id="3.40.50.1820">
    <property type="entry name" value="alpha/beta hydrolase"/>
    <property type="match status" value="1"/>
</dbReference>
<accession>A0ABR1LM84</accession>
<sequence>MTSFPFEIKEHIVPCQHIRAYARATAHEQEDELHLAVKQYIPLDNRTPKKGDVTVIATHANGFAKVIKSPCQRRNTDQFQELYEPLWEELLKRSKTEGFSIRSIWIADVSYQGASGVLNEKKLGNDPSWFDHPRDLLHFINLFRHEMVRPIVGIGHSMGGNHLVNLSLMHPRLFETMVIVDPVIQRVTNLDGNFLPAAQSARRRDIWPSRTAAAESFKKHPFYQRWDARVLDRWIKYGLRDLPTSIYPSIEAAAANNPKISSSSASPQEGPPVTLTTTKHQEVLTFVRPNFDPHAVPADSYAQLLADPSSIVIATKDGNRSPHTHPDVDMSKATLSLEATPPLFYRAESPLTFAQLPHLRPTVLYVFGGQSSLSTPELRAEKLAVTGTGVGGSGGAAKGAVRELVFDEAGHLVPMEEVERTAHEAAGWVGRELARWREREEADRKVWSSVKEEERSMMSPFFVEVLGKTVGKVKL</sequence>
<dbReference type="EMBL" id="JBBPEH010000007">
    <property type="protein sequence ID" value="KAK7536292.1"/>
    <property type="molecule type" value="Genomic_DNA"/>
</dbReference>
<gene>
    <name evidence="1" type="ORF">J3D65DRAFT_604022</name>
</gene>
<dbReference type="GeneID" id="92031152"/>
<proteinExistence type="predicted"/>
<evidence type="ECO:0000313" key="1">
    <source>
        <dbReference type="EMBL" id="KAK7536292.1"/>
    </source>
</evidence>
<dbReference type="GO" id="GO:0016787">
    <property type="term" value="F:hydrolase activity"/>
    <property type="evidence" value="ECO:0007669"/>
    <property type="project" value="UniProtKB-KW"/>
</dbReference>
<dbReference type="InterPro" id="IPR029058">
    <property type="entry name" value="AB_hydrolase_fold"/>
</dbReference>